<keyword evidence="5" id="KW-1185">Reference proteome</keyword>
<feature type="domain" description="Mammalian cell entry C-terminal" evidence="3">
    <location>
        <begin position="127"/>
        <end position="330"/>
    </location>
</feature>
<gene>
    <name evidence="4" type="ORF">G5C51_19000</name>
</gene>
<feature type="domain" description="Mce/MlaD" evidence="2">
    <location>
        <begin position="46"/>
        <end position="118"/>
    </location>
</feature>
<feature type="transmembrane region" description="Helical" evidence="1">
    <location>
        <begin position="16"/>
        <end position="34"/>
    </location>
</feature>
<dbReference type="InterPro" id="IPR052336">
    <property type="entry name" value="MlaD_Phospholipid_Transporter"/>
</dbReference>
<keyword evidence="1" id="KW-1133">Transmembrane helix</keyword>
<dbReference type="PANTHER" id="PTHR33371:SF18">
    <property type="entry name" value="MCE-FAMILY PROTEIN MCE3C"/>
    <property type="match status" value="1"/>
</dbReference>
<dbReference type="InterPro" id="IPR003399">
    <property type="entry name" value="Mce/MlaD"/>
</dbReference>
<keyword evidence="1" id="KW-0472">Membrane</keyword>
<evidence type="ECO:0000256" key="1">
    <source>
        <dbReference type="SAM" id="Phobius"/>
    </source>
</evidence>
<organism evidence="4 5">
    <name type="scientific">Streptomyces coryli</name>
    <dbReference type="NCBI Taxonomy" id="1128680"/>
    <lineage>
        <taxon>Bacteria</taxon>
        <taxon>Bacillati</taxon>
        <taxon>Actinomycetota</taxon>
        <taxon>Actinomycetes</taxon>
        <taxon>Kitasatosporales</taxon>
        <taxon>Streptomycetaceae</taxon>
        <taxon>Streptomyces</taxon>
    </lineage>
</organism>
<accession>A0A6G4U1U7</accession>
<dbReference type="InterPro" id="IPR024516">
    <property type="entry name" value="Mce_C"/>
</dbReference>
<dbReference type="EMBL" id="JAAKZV010000079">
    <property type="protein sequence ID" value="NGN65972.1"/>
    <property type="molecule type" value="Genomic_DNA"/>
</dbReference>
<evidence type="ECO:0000259" key="2">
    <source>
        <dbReference type="Pfam" id="PF02470"/>
    </source>
</evidence>
<protein>
    <submittedName>
        <fullName evidence="4">MCE family protein</fullName>
    </submittedName>
</protein>
<dbReference type="GO" id="GO:0005576">
    <property type="term" value="C:extracellular region"/>
    <property type="evidence" value="ECO:0007669"/>
    <property type="project" value="TreeGrafter"/>
</dbReference>
<dbReference type="InterPro" id="IPR005693">
    <property type="entry name" value="Mce"/>
</dbReference>
<dbReference type="Proteomes" id="UP000481583">
    <property type="component" value="Unassembled WGS sequence"/>
</dbReference>
<dbReference type="NCBIfam" id="TIGR00996">
    <property type="entry name" value="Mtu_fam_mce"/>
    <property type="match status" value="1"/>
</dbReference>
<dbReference type="Pfam" id="PF02470">
    <property type="entry name" value="MlaD"/>
    <property type="match status" value="1"/>
</dbReference>
<evidence type="ECO:0000259" key="3">
    <source>
        <dbReference type="Pfam" id="PF11887"/>
    </source>
</evidence>
<comment type="caution">
    <text evidence="4">The sequence shown here is derived from an EMBL/GenBank/DDBJ whole genome shotgun (WGS) entry which is preliminary data.</text>
</comment>
<dbReference type="Pfam" id="PF11887">
    <property type="entry name" value="Mce4_CUP1"/>
    <property type="match status" value="1"/>
</dbReference>
<evidence type="ECO:0000313" key="4">
    <source>
        <dbReference type="EMBL" id="NGN65972.1"/>
    </source>
</evidence>
<reference evidence="4 5" key="1">
    <citation type="submission" date="2020-02" db="EMBL/GenBank/DDBJ databases">
        <title>Whole-genome analyses of novel actinobacteria.</title>
        <authorList>
            <person name="Sahin N."/>
        </authorList>
    </citation>
    <scope>NUCLEOTIDE SEQUENCE [LARGE SCALE GENOMIC DNA]</scope>
    <source>
        <strain evidence="4 5">A7024</strain>
    </source>
</reference>
<proteinExistence type="predicted"/>
<evidence type="ECO:0000313" key="5">
    <source>
        <dbReference type="Proteomes" id="UP000481583"/>
    </source>
</evidence>
<dbReference type="RefSeq" id="WP_165238909.1">
    <property type="nucleotide sequence ID" value="NZ_JAAKZV010000079.1"/>
</dbReference>
<keyword evidence="1" id="KW-0812">Transmembrane</keyword>
<sequence length="342" mass="36340">MRLLPRLKPVKERNPVGIALIGLLIMTFIGLLAYNAASLPVVGNTGTVYTADFQEAAGLKDGDKVRIAGVQVGEVQSVALDGPKVKVSFSVDGWVGEDSRVGIGIATLLGSKYLAVEPLGSRAQDPDKRIEQGRTTSPYDVIEAFNGLSRTVGDLDTSKIEASFKVLASTFKDTPPSVRKAMTGLSGLSQTISTRNDQLGELLKGSKSVAKTLNDNSDEFESLLKNGNLLLGEIRFRRDSIHALLTGARDLGRELSGVVKDNKEQIGPALDALGRVTTVLERNKKSLDAALKAAGPYYRTVGNALGSGRWMDSYVCGLVPKNYVPAGTLPVTGCKPPKSGGR</sequence>
<dbReference type="PANTHER" id="PTHR33371">
    <property type="entry name" value="INTERMEMBRANE PHOSPHOLIPID TRANSPORT SYSTEM BINDING PROTEIN MLAD-RELATED"/>
    <property type="match status" value="1"/>
</dbReference>
<dbReference type="PRINTS" id="PR01782">
    <property type="entry name" value="MCEVIRFACTOR"/>
</dbReference>
<dbReference type="AlphaFoldDB" id="A0A6G4U1U7"/>
<name>A0A6G4U1U7_9ACTN</name>